<evidence type="ECO:0000313" key="4">
    <source>
        <dbReference type="Proteomes" id="UP001614394"/>
    </source>
</evidence>
<dbReference type="InterPro" id="IPR027417">
    <property type="entry name" value="P-loop_NTPase"/>
</dbReference>
<proteinExistence type="predicted"/>
<dbReference type="Proteomes" id="UP001614394">
    <property type="component" value="Unassembled WGS sequence"/>
</dbReference>
<protein>
    <submittedName>
        <fullName evidence="3">Cell division protein FtsK</fullName>
    </submittedName>
</protein>
<comment type="caution">
    <text evidence="3">The sequence shown here is derived from an EMBL/GenBank/DDBJ whole genome shotgun (WGS) entry which is preliminary data.</text>
</comment>
<feature type="region of interest" description="Disordered" evidence="1">
    <location>
        <begin position="29"/>
        <end position="79"/>
    </location>
</feature>
<feature type="transmembrane region" description="Helical" evidence="2">
    <location>
        <begin position="180"/>
        <end position="198"/>
    </location>
</feature>
<keyword evidence="2" id="KW-1133">Transmembrane helix</keyword>
<sequence length="726" mass="78163">MNHDDENELFNRLEHDLAADSGGELVDLDKARAARDGDEGAKGSPSVSLLADEDEDTDEGPALMVDTATSGTVPDNAQPAVRRPVVPDWARDRATFKAAVARAANNTAYAAGFHAVRSPLYVARIAGRSPRGMVRLVGGAGRWATDAEGAPMRAYSVRREDAELYLKLSRKRDDRVRARSVMLALAAVFGLVMALVLWVVLSTAQLAAVGFGAMLLLGLYGRPADRPLITRAVSKHILPRLTSDQVEQALLSLGIGGMGRGEITFPDPIRQDGPGWRATVDLPRGVTAGDIMERRKRLASGLRRPLGTVWPEGDADLHEGRLVLWVGDRDIAKQGLIPWPLAGKGRHDIFRNLPFGVDPRGRSVSVPIVQHNYLFGSQPGQGKTSSVRVLVCGASLDPSVELWLHENKGTGDLDTHEPVSHRFVSGIDDESIAYAAESLALLRKEVMRRGAILKGLPRDICPDKRVTRQIADMKVGLHVLLAIFDECQNLFAHPKYGKQAGEDAEFIIKVGRALGVVLVLATQRPDKDSLPTGISGNVSIRFCLKVAGQVENDMILGTSAYKNGIRATTFRPEVDAGIGYLAGALHVPTVVRTAYLDTPAAEAVAVRALAMRKAAGTITGHAAGENTSTADPAAQGDNLLDDLVAIWPAGENKVWSETLTAALALLRPNVYTGWGPDQLVMVLKPRGIRTVQVGRRIDGKVVNRRGVERDAILGAVAERDRNRDAG</sequence>
<dbReference type="GO" id="GO:0051301">
    <property type="term" value="P:cell division"/>
    <property type="evidence" value="ECO:0007669"/>
    <property type="project" value="UniProtKB-KW"/>
</dbReference>
<dbReference type="PANTHER" id="PTHR22683">
    <property type="entry name" value="SPORULATION PROTEIN RELATED"/>
    <property type="match status" value="1"/>
</dbReference>
<evidence type="ECO:0000256" key="2">
    <source>
        <dbReference type="SAM" id="Phobius"/>
    </source>
</evidence>
<feature type="compositionally biased region" description="Basic and acidic residues" evidence="1">
    <location>
        <begin position="29"/>
        <end position="41"/>
    </location>
</feature>
<keyword evidence="3" id="KW-0132">Cell division</keyword>
<accession>A0ABW8CH68</accession>
<dbReference type="EMBL" id="JBITYG010000014">
    <property type="protein sequence ID" value="MFI9105799.1"/>
    <property type="molecule type" value="Genomic_DNA"/>
</dbReference>
<evidence type="ECO:0000313" key="3">
    <source>
        <dbReference type="EMBL" id="MFI9105799.1"/>
    </source>
</evidence>
<keyword evidence="2" id="KW-0472">Membrane</keyword>
<dbReference type="InterPro" id="IPR050206">
    <property type="entry name" value="FtsK/SpoIIIE/SftA"/>
</dbReference>
<dbReference type="Gene3D" id="3.40.50.300">
    <property type="entry name" value="P-loop containing nucleotide triphosphate hydrolases"/>
    <property type="match status" value="1"/>
</dbReference>
<gene>
    <name evidence="3" type="ORF">ACIGXA_35370</name>
</gene>
<organism evidence="3 4">
    <name type="scientific">Streptomyces fildesensis</name>
    <dbReference type="NCBI Taxonomy" id="375757"/>
    <lineage>
        <taxon>Bacteria</taxon>
        <taxon>Bacillati</taxon>
        <taxon>Actinomycetota</taxon>
        <taxon>Actinomycetes</taxon>
        <taxon>Kitasatosporales</taxon>
        <taxon>Streptomycetaceae</taxon>
        <taxon>Streptomyces</taxon>
    </lineage>
</organism>
<dbReference type="RefSeq" id="WP_399656770.1">
    <property type="nucleotide sequence ID" value="NZ_JBITYG010000014.1"/>
</dbReference>
<keyword evidence="4" id="KW-1185">Reference proteome</keyword>
<dbReference type="SUPFAM" id="SSF52540">
    <property type="entry name" value="P-loop containing nucleoside triphosphate hydrolases"/>
    <property type="match status" value="1"/>
</dbReference>
<dbReference type="PANTHER" id="PTHR22683:SF41">
    <property type="entry name" value="DNA TRANSLOCASE FTSK"/>
    <property type="match status" value="1"/>
</dbReference>
<keyword evidence="2" id="KW-0812">Transmembrane</keyword>
<evidence type="ECO:0000256" key="1">
    <source>
        <dbReference type="SAM" id="MobiDB-lite"/>
    </source>
</evidence>
<name>A0ABW8CH68_9ACTN</name>
<reference evidence="3 4" key="1">
    <citation type="submission" date="2024-10" db="EMBL/GenBank/DDBJ databases">
        <title>The Natural Products Discovery Center: Release of the First 8490 Sequenced Strains for Exploring Actinobacteria Biosynthetic Diversity.</title>
        <authorList>
            <person name="Kalkreuter E."/>
            <person name="Kautsar S.A."/>
            <person name="Yang D."/>
            <person name="Bader C.D."/>
            <person name="Teijaro C.N."/>
            <person name="Fluegel L."/>
            <person name="Davis C.M."/>
            <person name="Simpson J.R."/>
            <person name="Lauterbach L."/>
            <person name="Steele A.D."/>
            <person name="Gui C."/>
            <person name="Meng S."/>
            <person name="Li G."/>
            <person name="Viehrig K."/>
            <person name="Ye F."/>
            <person name="Su P."/>
            <person name="Kiefer A.F."/>
            <person name="Nichols A."/>
            <person name="Cepeda A.J."/>
            <person name="Yan W."/>
            <person name="Fan B."/>
            <person name="Jiang Y."/>
            <person name="Adhikari A."/>
            <person name="Zheng C.-J."/>
            <person name="Schuster L."/>
            <person name="Cowan T.M."/>
            <person name="Smanski M.J."/>
            <person name="Chevrette M.G."/>
            <person name="De Carvalho L.P.S."/>
            <person name="Shen B."/>
        </authorList>
    </citation>
    <scope>NUCLEOTIDE SEQUENCE [LARGE SCALE GENOMIC DNA]</scope>
    <source>
        <strain evidence="3 4">NPDC053399</strain>
    </source>
</reference>
<keyword evidence="3" id="KW-0131">Cell cycle</keyword>